<proteinExistence type="predicted"/>
<dbReference type="EMBL" id="BK032604">
    <property type="protein sequence ID" value="DAF50875.1"/>
    <property type="molecule type" value="Genomic_DNA"/>
</dbReference>
<sequence length="43" mass="5202">MQKTLKNILTSDKIKSEKEREVNTMENTMDKHNLQKIERVRKD</sequence>
<accession>A0A8S5SJ68</accession>
<evidence type="ECO:0000313" key="1">
    <source>
        <dbReference type="EMBL" id="DAF50875.1"/>
    </source>
</evidence>
<protein>
    <submittedName>
        <fullName evidence="1">Uncharacterized protein</fullName>
    </submittedName>
</protein>
<organism evidence="1">
    <name type="scientific">Microviridae sp. ctJkV4</name>
    <dbReference type="NCBI Taxonomy" id="2827641"/>
    <lineage>
        <taxon>Viruses</taxon>
        <taxon>Monodnaviria</taxon>
        <taxon>Sangervirae</taxon>
        <taxon>Phixviricota</taxon>
        <taxon>Malgrandaviricetes</taxon>
        <taxon>Petitvirales</taxon>
        <taxon>Microviridae</taxon>
    </lineage>
</organism>
<name>A0A8S5SJ68_9VIRU</name>
<reference evidence="1" key="1">
    <citation type="journal article" date="2021" name="Proc. Natl. Acad. Sci. U.S.A.">
        <title>A Catalog of Tens of Thousands of Viruses from Human Metagenomes Reveals Hidden Associations with Chronic Diseases.</title>
        <authorList>
            <person name="Tisza M.J."/>
            <person name="Buck C.B."/>
        </authorList>
    </citation>
    <scope>NUCLEOTIDE SEQUENCE</scope>
    <source>
        <strain evidence="1">CtJkV4</strain>
    </source>
</reference>